<evidence type="ECO:0000313" key="3">
    <source>
        <dbReference type="Proteomes" id="UP000192674"/>
    </source>
</evidence>
<name>A0A1Y5XXJ1_KIBAR</name>
<dbReference type="EMBL" id="FWXV01000005">
    <property type="protein sequence ID" value="SMD18738.1"/>
    <property type="molecule type" value="Genomic_DNA"/>
</dbReference>
<feature type="chain" id="PRO_5013164799" evidence="1">
    <location>
        <begin position="25"/>
        <end position="195"/>
    </location>
</feature>
<feature type="signal peptide" evidence="1">
    <location>
        <begin position="1"/>
        <end position="24"/>
    </location>
</feature>
<gene>
    <name evidence="2" type="ORF">SAMN05661093_05884</name>
</gene>
<keyword evidence="1" id="KW-0732">Signal</keyword>
<dbReference type="OrthoDB" id="4863392at2"/>
<dbReference type="AlphaFoldDB" id="A0A1Y5XXJ1"/>
<proteinExistence type="predicted"/>
<evidence type="ECO:0000313" key="2">
    <source>
        <dbReference type="EMBL" id="SMD18738.1"/>
    </source>
</evidence>
<protein>
    <submittedName>
        <fullName evidence="2">Uncharacterized protein</fullName>
    </submittedName>
</protein>
<sequence length="195" mass="19958">MLRPVLIGAIALTATLLGAGTAAADPVFTYDITKGSSTIKKLNATLPLGPGSLVVDLEGATGRFTADMQLPPSQGSFKIFGVFPTTATVTMQQVGKVTGTLTDGAVTAHSDVVIRLTDVKAIGFPLFVGDNCRTAKPASIDLVSEPGFNPLEGGELTAAPYTIPEFTDCGLSTGILNGLIPGPGNTLGLTLAIKW</sequence>
<dbReference type="RefSeq" id="WP_084430104.1">
    <property type="nucleotide sequence ID" value="NZ_FWXV01000005.1"/>
</dbReference>
<reference evidence="2 3" key="1">
    <citation type="submission" date="2017-04" db="EMBL/GenBank/DDBJ databases">
        <authorList>
            <person name="Afonso C.L."/>
            <person name="Miller P.J."/>
            <person name="Scott M.A."/>
            <person name="Spackman E."/>
            <person name="Goraichik I."/>
            <person name="Dimitrov K.M."/>
            <person name="Suarez D.L."/>
            <person name="Swayne D.E."/>
        </authorList>
    </citation>
    <scope>NUCLEOTIDE SEQUENCE [LARGE SCALE GENOMIC DNA]</scope>
    <source>
        <strain evidence="2 3">DSM 43828</strain>
    </source>
</reference>
<organism evidence="2 3">
    <name type="scientific">Kibdelosporangium aridum</name>
    <dbReference type="NCBI Taxonomy" id="2030"/>
    <lineage>
        <taxon>Bacteria</taxon>
        <taxon>Bacillati</taxon>
        <taxon>Actinomycetota</taxon>
        <taxon>Actinomycetes</taxon>
        <taxon>Pseudonocardiales</taxon>
        <taxon>Pseudonocardiaceae</taxon>
        <taxon>Kibdelosporangium</taxon>
    </lineage>
</organism>
<accession>A0A1Y5XXJ1</accession>
<evidence type="ECO:0000256" key="1">
    <source>
        <dbReference type="SAM" id="SignalP"/>
    </source>
</evidence>
<keyword evidence="3" id="KW-1185">Reference proteome</keyword>
<dbReference type="Proteomes" id="UP000192674">
    <property type="component" value="Unassembled WGS sequence"/>
</dbReference>